<dbReference type="Pfam" id="PF02218">
    <property type="entry name" value="HS1_rep"/>
    <property type="match status" value="4"/>
</dbReference>
<evidence type="ECO:0000313" key="8">
    <source>
        <dbReference type="EMBL" id="CAF1609812.1"/>
    </source>
</evidence>
<proteinExistence type="predicted"/>
<feature type="compositionally biased region" description="Polar residues" evidence="5">
    <location>
        <begin position="33"/>
        <end position="51"/>
    </location>
</feature>
<dbReference type="SUPFAM" id="SSF50044">
    <property type="entry name" value="SH3-domain"/>
    <property type="match status" value="1"/>
</dbReference>
<dbReference type="PANTHER" id="PTHR10829">
    <property type="entry name" value="CORTACTIN AND DREBRIN"/>
    <property type="match status" value="1"/>
</dbReference>
<dbReference type="PRINTS" id="PR00452">
    <property type="entry name" value="SH3DOMAIN"/>
</dbReference>
<evidence type="ECO:0000313" key="9">
    <source>
        <dbReference type="Proteomes" id="UP000663870"/>
    </source>
</evidence>
<dbReference type="Pfam" id="PF14604">
    <property type="entry name" value="SH3_9"/>
    <property type="match status" value="1"/>
</dbReference>
<dbReference type="PRINTS" id="PR00499">
    <property type="entry name" value="P67PHOX"/>
</dbReference>
<dbReference type="PROSITE" id="PS50002">
    <property type="entry name" value="SH3"/>
    <property type="match status" value="1"/>
</dbReference>
<feature type="compositionally biased region" description="Polar residues" evidence="5">
    <location>
        <begin position="370"/>
        <end position="382"/>
    </location>
</feature>
<dbReference type="InterPro" id="IPR036028">
    <property type="entry name" value="SH3-like_dom_sf"/>
</dbReference>
<dbReference type="EMBL" id="CAJNOH010004369">
    <property type="protein sequence ID" value="CAF1367612.1"/>
    <property type="molecule type" value="Genomic_DNA"/>
</dbReference>
<feature type="compositionally biased region" description="Basic and acidic residues" evidence="5">
    <location>
        <begin position="283"/>
        <end position="313"/>
    </location>
</feature>
<dbReference type="InterPro" id="IPR003134">
    <property type="entry name" value="Hs1_Cortactin"/>
</dbReference>
<dbReference type="Proteomes" id="UP000663870">
    <property type="component" value="Unassembled WGS sequence"/>
</dbReference>
<evidence type="ECO:0000256" key="3">
    <source>
        <dbReference type="ARBA" id="ARBA00022737"/>
    </source>
</evidence>
<feature type="compositionally biased region" description="Low complexity" evidence="5">
    <location>
        <begin position="400"/>
        <end position="413"/>
    </location>
</feature>
<dbReference type="GO" id="GO:0030833">
    <property type="term" value="P:regulation of actin filament polymerization"/>
    <property type="evidence" value="ECO:0007669"/>
    <property type="project" value="TreeGrafter"/>
</dbReference>
<dbReference type="GO" id="GO:0005884">
    <property type="term" value="C:actin filament"/>
    <property type="evidence" value="ECO:0007669"/>
    <property type="project" value="TreeGrafter"/>
</dbReference>
<dbReference type="GO" id="GO:0030427">
    <property type="term" value="C:site of polarized growth"/>
    <property type="evidence" value="ECO:0007669"/>
    <property type="project" value="TreeGrafter"/>
</dbReference>
<evidence type="ECO:0000256" key="2">
    <source>
        <dbReference type="ARBA" id="ARBA00022553"/>
    </source>
</evidence>
<feature type="compositionally biased region" description="Low complexity" evidence="5">
    <location>
        <begin position="447"/>
        <end position="458"/>
    </location>
</feature>
<sequence>MAWREALKKPVAKPTAPKPKFDTKDDDWETDINYENQTNEKSQRYGSTSVPGSGRVDHVDFKSLQEKAKTADNTVKQVYQDKNPNRGYGGKYGTDQVMDKSAADYSYRADVQKHPSQTDCKKGFGGAYGIDEHAKDKSAVGFDYKGEVEKHPSQTDFSKGFGGKYGTDPNAQDKSAVGFSHRETVPKHSSQTDFSKGFGGKYGTDSNAQDKSAVGFSHRETVPKHSSQKDYNVGFGGKYGVQKEEPSRLATSTTTTTTPSEQHVTEKSTQPVTSSIGVGNIRARFENIKKEQEEEAVKRVAEERNKRAVHDQQRQQSTNNGHDKVRQQEISPAPPSTTTFNQPIHEPSPPPTPQFQTPSLPVSSPPIYENFSNQFETQQSTTYEEKQQEPGRFAGNVNVSSSLRQRKTSSSSSKNDDDEWADGNNNNDQYNQQQSFQRSPSPIAVTQSQQSSNNNNNNEGIKCIARYSYQKTENDELGFEENEIITNVQKMHEEWWQGRIGSRSGLFPANYVEEI</sequence>
<dbReference type="Gene3D" id="2.30.30.40">
    <property type="entry name" value="SH3 Domains"/>
    <property type="match status" value="1"/>
</dbReference>
<dbReference type="GO" id="GO:0016477">
    <property type="term" value="P:cell migration"/>
    <property type="evidence" value="ECO:0007669"/>
    <property type="project" value="TreeGrafter"/>
</dbReference>
<keyword evidence="2" id="KW-0597">Phosphoprotein</keyword>
<name>A0A816BH12_9BILA</name>
<accession>A0A816BH12</accession>
<dbReference type="EMBL" id="CAJNOL010005786">
    <property type="protein sequence ID" value="CAF1609812.1"/>
    <property type="molecule type" value="Genomic_DNA"/>
</dbReference>
<dbReference type="GO" id="GO:0005886">
    <property type="term" value="C:plasma membrane"/>
    <property type="evidence" value="ECO:0007669"/>
    <property type="project" value="TreeGrafter"/>
</dbReference>
<feature type="domain" description="SH3" evidence="6">
    <location>
        <begin position="458"/>
        <end position="515"/>
    </location>
</feature>
<reference evidence="8" key="1">
    <citation type="submission" date="2021-02" db="EMBL/GenBank/DDBJ databases">
        <authorList>
            <person name="Nowell W R."/>
        </authorList>
    </citation>
    <scope>NUCLEOTIDE SEQUENCE</scope>
</reference>
<dbReference type="AlphaFoldDB" id="A0A816BH12"/>
<keyword evidence="3" id="KW-0677">Repeat</keyword>
<keyword evidence="1 4" id="KW-0728">SH3 domain</keyword>
<feature type="compositionally biased region" description="Polar residues" evidence="5">
    <location>
        <begin position="72"/>
        <end position="82"/>
    </location>
</feature>
<feature type="compositionally biased region" description="Polar residues" evidence="5">
    <location>
        <begin position="259"/>
        <end position="277"/>
    </location>
</feature>
<evidence type="ECO:0000256" key="4">
    <source>
        <dbReference type="PROSITE-ProRule" id="PRU00192"/>
    </source>
</evidence>
<feature type="region of interest" description="Disordered" evidence="5">
    <location>
        <begin position="72"/>
        <end position="95"/>
    </location>
</feature>
<evidence type="ECO:0000259" key="6">
    <source>
        <dbReference type="PROSITE" id="PS50002"/>
    </source>
</evidence>
<gene>
    <name evidence="8" type="ORF">JXQ802_LOCUS49270</name>
    <name evidence="7" type="ORF">PYM288_LOCUS33193</name>
</gene>
<evidence type="ECO:0000256" key="1">
    <source>
        <dbReference type="ARBA" id="ARBA00022443"/>
    </source>
</evidence>
<organism evidence="8 9">
    <name type="scientific">Rotaria sordida</name>
    <dbReference type="NCBI Taxonomy" id="392033"/>
    <lineage>
        <taxon>Eukaryota</taxon>
        <taxon>Metazoa</taxon>
        <taxon>Spiralia</taxon>
        <taxon>Gnathifera</taxon>
        <taxon>Rotifera</taxon>
        <taxon>Eurotatoria</taxon>
        <taxon>Bdelloidea</taxon>
        <taxon>Philodinida</taxon>
        <taxon>Philodinidae</taxon>
        <taxon>Rotaria</taxon>
    </lineage>
</organism>
<protein>
    <recommendedName>
        <fullName evidence="6">SH3 domain-containing protein</fullName>
    </recommendedName>
</protein>
<comment type="caution">
    <text evidence="8">The sequence shown here is derived from an EMBL/GenBank/DDBJ whole genome shotgun (WGS) entry which is preliminary data.</text>
</comment>
<feature type="compositionally biased region" description="Low complexity" evidence="5">
    <location>
        <begin position="424"/>
        <end position="437"/>
    </location>
</feature>
<evidence type="ECO:0000313" key="7">
    <source>
        <dbReference type="EMBL" id="CAF1367612.1"/>
    </source>
</evidence>
<dbReference type="GO" id="GO:0051015">
    <property type="term" value="F:actin filament binding"/>
    <property type="evidence" value="ECO:0007669"/>
    <property type="project" value="TreeGrafter"/>
</dbReference>
<dbReference type="PROSITE" id="PS51090">
    <property type="entry name" value="CORTACTIN"/>
    <property type="match status" value="4"/>
</dbReference>
<keyword evidence="9" id="KW-1185">Reference proteome</keyword>
<feature type="region of interest" description="Disordered" evidence="5">
    <location>
        <begin position="150"/>
        <end position="459"/>
    </location>
</feature>
<feature type="region of interest" description="Disordered" evidence="5">
    <location>
        <begin position="1"/>
        <end position="56"/>
    </location>
</feature>
<dbReference type="PANTHER" id="PTHR10829:SF23">
    <property type="entry name" value="CORTACTIN, ISOFORM A"/>
    <property type="match status" value="1"/>
</dbReference>
<evidence type="ECO:0000256" key="5">
    <source>
        <dbReference type="SAM" id="MobiDB-lite"/>
    </source>
</evidence>
<dbReference type="SMART" id="SM00326">
    <property type="entry name" value="SH3"/>
    <property type="match status" value="1"/>
</dbReference>
<dbReference type="Proteomes" id="UP000663854">
    <property type="component" value="Unassembled WGS sequence"/>
</dbReference>
<dbReference type="InterPro" id="IPR001452">
    <property type="entry name" value="SH3_domain"/>
</dbReference>
<dbReference type="GO" id="GO:0030864">
    <property type="term" value="C:cortical actin cytoskeleton"/>
    <property type="evidence" value="ECO:0007669"/>
    <property type="project" value="TreeGrafter"/>
</dbReference>